<keyword evidence="2" id="KW-0812">Transmembrane</keyword>
<comment type="caution">
    <text evidence="3">The sequence shown here is derived from an EMBL/GenBank/DDBJ whole genome shotgun (WGS) entry which is preliminary data.</text>
</comment>
<keyword evidence="4" id="KW-1185">Reference proteome</keyword>
<evidence type="ECO:0000256" key="2">
    <source>
        <dbReference type="SAM" id="Phobius"/>
    </source>
</evidence>
<dbReference type="Proteomes" id="UP000499080">
    <property type="component" value="Unassembled WGS sequence"/>
</dbReference>
<proteinExistence type="predicted"/>
<name>A0A4Y2I8F2_ARAVE</name>
<sequence length="90" mass="9497">MSSSSSDRGSKLRGPSQNCPRVASKRDVNIIALVPVLLLLLMSLTVLAPLRGCCGVRGKWTCGTLRAATWYHGSGLVFVTGGHGTKTTLI</sequence>
<accession>A0A4Y2I8F2</accession>
<feature type="region of interest" description="Disordered" evidence="1">
    <location>
        <begin position="1"/>
        <end position="21"/>
    </location>
</feature>
<evidence type="ECO:0000313" key="4">
    <source>
        <dbReference type="Proteomes" id="UP000499080"/>
    </source>
</evidence>
<dbReference type="EMBL" id="BGPR01002470">
    <property type="protein sequence ID" value="GBM74031.1"/>
    <property type="molecule type" value="Genomic_DNA"/>
</dbReference>
<feature type="transmembrane region" description="Helical" evidence="2">
    <location>
        <begin position="30"/>
        <end position="50"/>
    </location>
</feature>
<organism evidence="3 4">
    <name type="scientific">Araneus ventricosus</name>
    <name type="common">Orbweaver spider</name>
    <name type="synonym">Epeira ventricosa</name>
    <dbReference type="NCBI Taxonomy" id="182803"/>
    <lineage>
        <taxon>Eukaryota</taxon>
        <taxon>Metazoa</taxon>
        <taxon>Ecdysozoa</taxon>
        <taxon>Arthropoda</taxon>
        <taxon>Chelicerata</taxon>
        <taxon>Arachnida</taxon>
        <taxon>Araneae</taxon>
        <taxon>Araneomorphae</taxon>
        <taxon>Entelegynae</taxon>
        <taxon>Araneoidea</taxon>
        <taxon>Araneidae</taxon>
        <taxon>Araneus</taxon>
    </lineage>
</organism>
<keyword evidence="2" id="KW-1133">Transmembrane helix</keyword>
<evidence type="ECO:0000313" key="3">
    <source>
        <dbReference type="EMBL" id="GBM74031.1"/>
    </source>
</evidence>
<protein>
    <submittedName>
        <fullName evidence="3">Uncharacterized protein</fullName>
    </submittedName>
</protein>
<gene>
    <name evidence="3" type="ORF">AVEN_57829_1</name>
</gene>
<reference evidence="3 4" key="1">
    <citation type="journal article" date="2019" name="Sci. Rep.">
        <title>Orb-weaving spider Araneus ventricosus genome elucidates the spidroin gene catalogue.</title>
        <authorList>
            <person name="Kono N."/>
            <person name="Nakamura H."/>
            <person name="Ohtoshi R."/>
            <person name="Moran D.A.P."/>
            <person name="Shinohara A."/>
            <person name="Yoshida Y."/>
            <person name="Fujiwara M."/>
            <person name="Mori M."/>
            <person name="Tomita M."/>
            <person name="Arakawa K."/>
        </authorList>
    </citation>
    <scope>NUCLEOTIDE SEQUENCE [LARGE SCALE GENOMIC DNA]</scope>
</reference>
<keyword evidence="2" id="KW-0472">Membrane</keyword>
<dbReference type="AlphaFoldDB" id="A0A4Y2I8F2"/>
<evidence type="ECO:0000256" key="1">
    <source>
        <dbReference type="SAM" id="MobiDB-lite"/>
    </source>
</evidence>